<accession>A0AAW0IQN6</accession>
<evidence type="ECO:0000313" key="3">
    <source>
        <dbReference type="Proteomes" id="UP000237347"/>
    </source>
</evidence>
<proteinExistence type="predicted"/>
<gene>
    <name evidence="2" type="ORF">CFP56_044113</name>
</gene>
<feature type="region of interest" description="Disordered" evidence="1">
    <location>
        <begin position="1"/>
        <end position="79"/>
    </location>
</feature>
<dbReference type="EMBL" id="PKMF04000941">
    <property type="protein sequence ID" value="KAK7816411.1"/>
    <property type="molecule type" value="Genomic_DNA"/>
</dbReference>
<evidence type="ECO:0000256" key="1">
    <source>
        <dbReference type="SAM" id="MobiDB-lite"/>
    </source>
</evidence>
<comment type="caution">
    <text evidence="2">The sequence shown here is derived from an EMBL/GenBank/DDBJ whole genome shotgun (WGS) entry which is preliminary data.</text>
</comment>
<feature type="compositionally biased region" description="Polar residues" evidence="1">
    <location>
        <begin position="25"/>
        <end position="42"/>
    </location>
</feature>
<protein>
    <submittedName>
        <fullName evidence="2">Uncharacterized protein</fullName>
    </submittedName>
</protein>
<dbReference type="AlphaFoldDB" id="A0AAW0IQN6"/>
<feature type="region of interest" description="Disordered" evidence="1">
    <location>
        <begin position="100"/>
        <end position="119"/>
    </location>
</feature>
<name>A0AAW0IQN6_QUESU</name>
<dbReference type="Proteomes" id="UP000237347">
    <property type="component" value="Unassembled WGS sequence"/>
</dbReference>
<feature type="compositionally biased region" description="Polar residues" evidence="1">
    <location>
        <begin position="1"/>
        <end position="10"/>
    </location>
</feature>
<reference evidence="2 3" key="1">
    <citation type="journal article" date="2018" name="Sci. Data">
        <title>The draft genome sequence of cork oak.</title>
        <authorList>
            <person name="Ramos A.M."/>
            <person name="Usie A."/>
            <person name="Barbosa P."/>
            <person name="Barros P.M."/>
            <person name="Capote T."/>
            <person name="Chaves I."/>
            <person name="Simoes F."/>
            <person name="Abreu I."/>
            <person name="Carrasquinho I."/>
            <person name="Faro C."/>
            <person name="Guimaraes J.B."/>
            <person name="Mendonca D."/>
            <person name="Nobrega F."/>
            <person name="Rodrigues L."/>
            <person name="Saibo N.J.M."/>
            <person name="Varela M.C."/>
            <person name="Egas C."/>
            <person name="Matos J."/>
            <person name="Miguel C.M."/>
            <person name="Oliveira M.M."/>
            <person name="Ricardo C.P."/>
            <person name="Goncalves S."/>
        </authorList>
    </citation>
    <scope>NUCLEOTIDE SEQUENCE [LARGE SCALE GENOMIC DNA]</scope>
    <source>
        <strain evidence="3">cv. HL8</strain>
    </source>
</reference>
<sequence>MAESSTICHRSTTHHPPLPSLPPLDQTTNLVTQSPKLNTDLGNRSGRHRSPAHSTPPPNPPNLAAAGHRQQGHSVMAHNIGFPHSGFELRPSKFFESHPILNTWPPKPVDLPTYNGTTP</sequence>
<keyword evidence="3" id="KW-1185">Reference proteome</keyword>
<organism evidence="2 3">
    <name type="scientific">Quercus suber</name>
    <name type="common">Cork oak</name>
    <dbReference type="NCBI Taxonomy" id="58331"/>
    <lineage>
        <taxon>Eukaryota</taxon>
        <taxon>Viridiplantae</taxon>
        <taxon>Streptophyta</taxon>
        <taxon>Embryophyta</taxon>
        <taxon>Tracheophyta</taxon>
        <taxon>Spermatophyta</taxon>
        <taxon>Magnoliopsida</taxon>
        <taxon>eudicotyledons</taxon>
        <taxon>Gunneridae</taxon>
        <taxon>Pentapetalae</taxon>
        <taxon>rosids</taxon>
        <taxon>fabids</taxon>
        <taxon>Fagales</taxon>
        <taxon>Fagaceae</taxon>
        <taxon>Quercus</taxon>
    </lineage>
</organism>
<evidence type="ECO:0000313" key="2">
    <source>
        <dbReference type="EMBL" id="KAK7816411.1"/>
    </source>
</evidence>